<proteinExistence type="predicted"/>
<reference evidence="2 3" key="1">
    <citation type="submission" date="2024-01" db="EMBL/GenBank/DDBJ databases">
        <authorList>
            <person name="Waweru B."/>
        </authorList>
    </citation>
    <scope>NUCLEOTIDE SEQUENCE [LARGE SCALE GENOMIC DNA]</scope>
</reference>
<dbReference type="AlphaFoldDB" id="A0AAV1RKW0"/>
<protein>
    <submittedName>
        <fullName evidence="2">Uncharacterized protein</fullName>
    </submittedName>
</protein>
<keyword evidence="3" id="KW-1185">Reference proteome</keyword>
<comment type="caution">
    <text evidence="2">The sequence shown here is derived from an EMBL/GenBank/DDBJ whole genome shotgun (WGS) entry which is preliminary data.</text>
</comment>
<feature type="region of interest" description="Disordered" evidence="1">
    <location>
        <begin position="115"/>
        <end position="137"/>
    </location>
</feature>
<evidence type="ECO:0000256" key="1">
    <source>
        <dbReference type="SAM" id="MobiDB-lite"/>
    </source>
</evidence>
<evidence type="ECO:0000313" key="3">
    <source>
        <dbReference type="Proteomes" id="UP001314170"/>
    </source>
</evidence>
<gene>
    <name evidence="2" type="ORF">DCAF_LOCUS11376</name>
</gene>
<organism evidence="2 3">
    <name type="scientific">Dovyalis caffra</name>
    <dbReference type="NCBI Taxonomy" id="77055"/>
    <lineage>
        <taxon>Eukaryota</taxon>
        <taxon>Viridiplantae</taxon>
        <taxon>Streptophyta</taxon>
        <taxon>Embryophyta</taxon>
        <taxon>Tracheophyta</taxon>
        <taxon>Spermatophyta</taxon>
        <taxon>Magnoliopsida</taxon>
        <taxon>eudicotyledons</taxon>
        <taxon>Gunneridae</taxon>
        <taxon>Pentapetalae</taxon>
        <taxon>rosids</taxon>
        <taxon>fabids</taxon>
        <taxon>Malpighiales</taxon>
        <taxon>Salicaceae</taxon>
        <taxon>Flacourtieae</taxon>
        <taxon>Dovyalis</taxon>
    </lineage>
</organism>
<name>A0AAV1RKW0_9ROSI</name>
<accession>A0AAV1RKW0</accession>
<sequence length="137" mass="15643">MKDFEQALARFKLGLRADIKRELLENDFYSIKHACQIATDAEGYLKYSITKKVGFQAEEIAARWNVDLSKDGMLPNVLRRIICMLGLQQGKNAAELEFDLTGNSFDFGTFEADDHADDEEASKKLEEPEVRPPEKKR</sequence>
<feature type="compositionally biased region" description="Basic and acidic residues" evidence="1">
    <location>
        <begin position="121"/>
        <end position="137"/>
    </location>
</feature>
<dbReference type="EMBL" id="CAWUPB010000994">
    <property type="protein sequence ID" value="CAK7336368.1"/>
    <property type="molecule type" value="Genomic_DNA"/>
</dbReference>
<evidence type="ECO:0000313" key="2">
    <source>
        <dbReference type="EMBL" id="CAK7336368.1"/>
    </source>
</evidence>
<dbReference type="Proteomes" id="UP001314170">
    <property type="component" value="Unassembled WGS sequence"/>
</dbReference>